<dbReference type="GO" id="GO:0003723">
    <property type="term" value="F:RNA binding"/>
    <property type="evidence" value="ECO:0007669"/>
    <property type="project" value="UniProtKB-UniRule"/>
</dbReference>
<evidence type="ECO:0000256" key="2">
    <source>
        <dbReference type="ARBA" id="ARBA00022737"/>
    </source>
</evidence>
<organism evidence="8 9">
    <name type="scientific">Miscanthus lutarioriparius</name>
    <dbReference type="NCBI Taxonomy" id="422564"/>
    <lineage>
        <taxon>Eukaryota</taxon>
        <taxon>Viridiplantae</taxon>
        <taxon>Streptophyta</taxon>
        <taxon>Embryophyta</taxon>
        <taxon>Tracheophyta</taxon>
        <taxon>Spermatophyta</taxon>
        <taxon>Magnoliopsida</taxon>
        <taxon>Liliopsida</taxon>
        <taxon>Poales</taxon>
        <taxon>Poaceae</taxon>
        <taxon>PACMAD clade</taxon>
        <taxon>Panicoideae</taxon>
        <taxon>Andropogonodae</taxon>
        <taxon>Andropogoneae</taxon>
        <taxon>Saccharinae</taxon>
        <taxon>Miscanthus</taxon>
    </lineage>
</organism>
<evidence type="ECO:0000256" key="6">
    <source>
        <dbReference type="SAM" id="MobiDB-lite"/>
    </source>
</evidence>
<keyword evidence="3" id="KW-0809">Transit peptide</keyword>
<evidence type="ECO:0000256" key="4">
    <source>
        <dbReference type="PROSITE-ProRule" id="PRU00176"/>
    </source>
</evidence>
<dbReference type="PANTHER" id="PTHR47936:SF1">
    <property type="entry name" value="PENTATRICOPEPTIDE REPEAT-CONTAINING PROTEIN GUN1, CHLOROPLASTIC"/>
    <property type="match status" value="1"/>
</dbReference>
<protein>
    <recommendedName>
        <fullName evidence="7">RRM domain-containing protein</fullName>
    </recommendedName>
</protein>
<evidence type="ECO:0000256" key="5">
    <source>
        <dbReference type="PROSITE-ProRule" id="PRU00708"/>
    </source>
</evidence>
<dbReference type="GO" id="GO:0009507">
    <property type="term" value="C:chloroplast"/>
    <property type="evidence" value="ECO:0007669"/>
    <property type="project" value="TreeGrafter"/>
</dbReference>
<keyword evidence="9" id="KW-1185">Reference proteome</keyword>
<dbReference type="AlphaFoldDB" id="A0A811MR19"/>
<dbReference type="CDD" id="cd12234">
    <property type="entry name" value="RRM1_AtRSp31_like"/>
    <property type="match status" value="1"/>
</dbReference>
<dbReference type="Proteomes" id="UP000604825">
    <property type="component" value="Unassembled WGS sequence"/>
</dbReference>
<dbReference type="InterPro" id="IPR012677">
    <property type="entry name" value="Nucleotide-bd_a/b_plait_sf"/>
</dbReference>
<accession>A0A811MR19</accession>
<feature type="domain" description="RRM" evidence="7">
    <location>
        <begin position="93"/>
        <end position="164"/>
    </location>
</feature>
<dbReference type="Gene3D" id="3.30.70.330">
    <property type="match status" value="2"/>
</dbReference>
<dbReference type="Pfam" id="PF13041">
    <property type="entry name" value="PPR_2"/>
    <property type="match status" value="4"/>
</dbReference>
<dbReference type="GO" id="GO:0010019">
    <property type="term" value="P:chloroplast-nucleus signaling pathway"/>
    <property type="evidence" value="ECO:0007669"/>
    <property type="project" value="TreeGrafter"/>
</dbReference>
<feature type="repeat" description="PPR" evidence="5">
    <location>
        <begin position="481"/>
        <end position="515"/>
    </location>
</feature>
<evidence type="ECO:0000256" key="1">
    <source>
        <dbReference type="ARBA" id="ARBA00007626"/>
    </source>
</evidence>
<feature type="region of interest" description="Disordered" evidence="6">
    <location>
        <begin position="167"/>
        <end position="274"/>
    </location>
</feature>
<evidence type="ECO:0000259" key="7">
    <source>
        <dbReference type="PROSITE" id="PS50102"/>
    </source>
</evidence>
<evidence type="ECO:0000313" key="8">
    <source>
        <dbReference type="EMBL" id="CAD6209243.1"/>
    </source>
</evidence>
<feature type="compositionally biased region" description="Basic and acidic residues" evidence="6">
    <location>
        <begin position="167"/>
        <end position="186"/>
    </location>
</feature>
<dbReference type="GO" id="GO:0031930">
    <property type="term" value="P:mitochondria-nucleus signaling pathway"/>
    <property type="evidence" value="ECO:0007669"/>
    <property type="project" value="TreeGrafter"/>
</dbReference>
<feature type="repeat" description="PPR" evidence="5">
    <location>
        <begin position="516"/>
        <end position="550"/>
    </location>
</feature>
<keyword evidence="4" id="KW-0694">RNA-binding</keyword>
<dbReference type="SUPFAM" id="SSF54928">
    <property type="entry name" value="RNA-binding domain, RBD"/>
    <property type="match status" value="1"/>
</dbReference>
<feature type="repeat" description="PPR" evidence="5">
    <location>
        <begin position="551"/>
        <end position="585"/>
    </location>
</feature>
<dbReference type="InterPro" id="IPR035979">
    <property type="entry name" value="RBD_domain_sf"/>
</dbReference>
<feature type="compositionally biased region" description="Polar residues" evidence="6">
    <location>
        <begin position="210"/>
        <end position="222"/>
    </location>
</feature>
<dbReference type="Pfam" id="PF01535">
    <property type="entry name" value="PPR"/>
    <property type="match status" value="1"/>
</dbReference>
<dbReference type="NCBIfam" id="TIGR00756">
    <property type="entry name" value="PPR"/>
    <property type="match status" value="7"/>
</dbReference>
<comment type="caution">
    <text evidence="8">The sequence shown here is derived from an EMBL/GenBank/DDBJ whole genome shotgun (WGS) entry which is preliminary data.</text>
</comment>
<dbReference type="InterPro" id="IPR002885">
    <property type="entry name" value="PPR_rpt"/>
</dbReference>
<dbReference type="OrthoDB" id="185373at2759"/>
<dbReference type="PANTHER" id="PTHR47936">
    <property type="entry name" value="PPR_LONG DOMAIN-CONTAINING PROTEIN"/>
    <property type="match status" value="1"/>
</dbReference>
<feature type="compositionally biased region" description="Basic residues" evidence="6">
    <location>
        <begin position="246"/>
        <end position="256"/>
    </location>
</feature>
<sequence>MRPVFCGNFDHDTRQYDLERLFSKYGPISRIDMKTGYAFVYFEDERDAEDAIRRLDNVSFGYDRRRLSVEWSRQVEPVPKSRDRPTGDVKPTRTLFVINFDPMRTKIQDIERHFEPYGKIANIRIRRNFAFVQYETQEEASAAVKNTDKSTILDRVVTVEYAFRDDDNERDDRYGSPKRGTYDRRRGNPYMRSPSPSLSIWKNPIRGRSGSASAMMNLQTQLPPTSSPGPASRASRAPVVPAARRGTGRRRQRRKPSSSPSTREAEAEHGQPDALARILRTEAAVSGVSRKAAAARQQSTNLWPRAVLEALDSAVAACRWESALEIFELLRKQHWYEPRSQTYARLLMMLGKCRQPGPAASLFKAMLSERLRPTADVYTALVGAYGYSGLLEEALTAVEQMKGAADCKPDGYTFSVLIDCCAKSRRFDLIPAVLDEMSYLGIECNSVIHNAIIDGYGKAAMFEEMESALSTMLESGSNVPDIYTMNSVIGAYGNHGRTDEMEKSYSEFQLMGVEPDTKTFNIMIKSYGKAGMYDKMMSIFRYMKKRFFSPTAVTFNTVIECFGRAGNIEKMEYYFRLMKIQGVKPNHITYCSLVNGYSKAGLLDKVPGIIRQTENTNVVLDTPFFNCVISAYAKSGDIKIMEEMLQLMKEKKCKPDKITYATMIQAYTALRMDEAARLLEMEAERFDKRLLGPVSEVDGK</sequence>
<keyword evidence="2" id="KW-0677">Repeat</keyword>
<dbReference type="Pfam" id="PF00076">
    <property type="entry name" value="RRM_1"/>
    <property type="match status" value="2"/>
</dbReference>
<evidence type="ECO:0000313" key="9">
    <source>
        <dbReference type="Proteomes" id="UP000604825"/>
    </source>
</evidence>
<reference evidence="8" key="1">
    <citation type="submission" date="2020-10" db="EMBL/GenBank/DDBJ databases">
        <authorList>
            <person name="Han B."/>
            <person name="Lu T."/>
            <person name="Zhao Q."/>
            <person name="Huang X."/>
            <person name="Zhao Y."/>
        </authorList>
    </citation>
    <scope>NUCLEOTIDE SEQUENCE</scope>
</reference>
<feature type="repeat" description="PPR" evidence="5">
    <location>
        <begin position="445"/>
        <end position="479"/>
    </location>
</feature>
<feature type="compositionally biased region" description="Low complexity" evidence="6">
    <location>
        <begin position="228"/>
        <end position="245"/>
    </location>
</feature>
<feature type="repeat" description="PPR" evidence="5">
    <location>
        <begin position="621"/>
        <end position="655"/>
    </location>
</feature>
<evidence type="ECO:0000256" key="3">
    <source>
        <dbReference type="ARBA" id="ARBA00022946"/>
    </source>
</evidence>
<dbReference type="Gene3D" id="1.25.40.10">
    <property type="entry name" value="Tetratricopeptide repeat domain"/>
    <property type="match status" value="3"/>
</dbReference>
<dbReference type="PROSITE" id="PS50102">
    <property type="entry name" value="RRM"/>
    <property type="match status" value="2"/>
</dbReference>
<name>A0A811MR19_9POAL</name>
<dbReference type="SMART" id="SM00360">
    <property type="entry name" value="RRM"/>
    <property type="match status" value="2"/>
</dbReference>
<feature type="repeat" description="PPR" evidence="5">
    <location>
        <begin position="410"/>
        <end position="444"/>
    </location>
</feature>
<dbReference type="InterPro" id="IPR011990">
    <property type="entry name" value="TPR-like_helical_dom_sf"/>
</dbReference>
<feature type="domain" description="RRM" evidence="7">
    <location>
        <begin position="2"/>
        <end position="74"/>
    </location>
</feature>
<dbReference type="PROSITE" id="PS51375">
    <property type="entry name" value="PPR"/>
    <property type="match status" value="6"/>
</dbReference>
<proteinExistence type="inferred from homology"/>
<dbReference type="InterPro" id="IPR000504">
    <property type="entry name" value="RRM_dom"/>
</dbReference>
<gene>
    <name evidence="8" type="ORF">NCGR_LOCUS5450</name>
</gene>
<comment type="similarity">
    <text evidence="1">Belongs to the PPR family. P subfamily.</text>
</comment>
<dbReference type="EMBL" id="CAJGYO010000002">
    <property type="protein sequence ID" value="CAD6209243.1"/>
    <property type="molecule type" value="Genomic_DNA"/>
</dbReference>